<dbReference type="Proteomes" id="UP001652564">
    <property type="component" value="Unassembled WGS sequence"/>
</dbReference>
<evidence type="ECO:0000256" key="2">
    <source>
        <dbReference type="ARBA" id="ARBA00007524"/>
    </source>
</evidence>
<evidence type="ECO:0000256" key="3">
    <source>
        <dbReference type="ARBA" id="ARBA00022692"/>
    </source>
</evidence>
<evidence type="ECO:0000256" key="1">
    <source>
        <dbReference type="ARBA" id="ARBA00004141"/>
    </source>
</evidence>
<dbReference type="RefSeq" id="WP_263739685.1">
    <property type="nucleotide sequence ID" value="NZ_JAOWKZ010000002.1"/>
</dbReference>
<comment type="caution">
    <text evidence="8">The sequence shown here is derived from an EMBL/GenBank/DDBJ whole genome shotgun (WGS) entry which is preliminary data.</text>
</comment>
<keyword evidence="9" id="KW-1185">Reference proteome</keyword>
<evidence type="ECO:0000256" key="5">
    <source>
        <dbReference type="ARBA" id="ARBA00023136"/>
    </source>
</evidence>
<comment type="subcellular location">
    <subcellularLocation>
        <location evidence="1">Membrane</location>
        <topology evidence="1">Multi-pass membrane protein</topology>
    </subcellularLocation>
</comment>
<evidence type="ECO:0000313" key="9">
    <source>
        <dbReference type="Proteomes" id="UP001652564"/>
    </source>
</evidence>
<dbReference type="PIRSF" id="PIRSF005859">
    <property type="entry name" value="PBR"/>
    <property type="match status" value="1"/>
</dbReference>
<evidence type="ECO:0000256" key="4">
    <source>
        <dbReference type="ARBA" id="ARBA00022989"/>
    </source>
</evidence>
<dbReference type="NCBIfam" id="NF047825">
    <property type="entry name" value="T-richsensTspOAlph"/>
    <property type="match status" value="1"/>
</dbReference>
<evidence type="ECO:0000313" key="8">
    <source>
        <dbReference type="EMBL" id="MCV2872504.1"/>
    </source>
</evidence>
<gene>
    <name evidence="8" type="ORF">OEZ71_09360</name>
</gene>
<name>A0ABT2ZMZ3_9RHOB</name>
<keyword evidence="7" id="KW-0732">Signal</keyword>
<dbReference type="InterPro" id="IPR004307">
    <property type="entry name" value="TspO_MBR"/>
</dbReference>
<sequence length="152" mass="16895">MNLMVFLIFITACAAAAATGMIFQPGTWYDGLTKPDWTPPRWAFPVVWTTLYVLIAIAATRVAGLPGAEIALALWALQIALNTLWTPVFFGGHHIRSGLIIIGFLWLTVAAMIPAYWRLDWIAGLIIVPYLVWLSLATALNFWIWRNNPVAA</sequence>
<keyword evidence="3 6" id="KW-0812">Transmembrane</keyword>
<feature type="transmembrane region" description="Helical" evidence="6">
    <location>
        <begin position="42"/>
        <end position="60"/>
    </location>
</feature>
<evidence type="ECO:0000256" key="7">
    <source>
        <dbReference type="SAM" id="SignalP"/>
    </source>
</evidence>
<feature type="transmembrane region" description="Helical" evidence="6">
    <location>
        <begin position="98"/>
        <end position="117"/>
    </location>
</feature>
<dbReference type="PANTHER" id="PTHR10057">
    <property type="entry name" value="PERIPHERAL-TYPE BENZODIAZEPINE RECEPTOR"/>
    <property type="match status" value="1"/>
</dbReference>
<keyword evidence="5 6" id="KW-0472">Membrane</keyword>
<evidence type="ECO:0000256" key="6">
    <source>
        <dbReference type="SAM" id="Phobius"/>
    </source>
</evidence>
<protein>
    <submittedName>
        <fullName evidence="8">Tryptophan-rich sensory protein</fullName>
    </submittedName>
</protein>
<proteinExistence type="inferred from homology"/>
<dbReference type="PANTHER" id="PTHR10057:SF0">
    <property type="entry name" value="TRANSLOCATOR PROTEIN"/>
    <property type="match status" value="1"/>
</dbReference>
<feature type="transmembrane region" description="Helical" evidence="6">
    <location>
        <begin position="124"/>
        <end position="145"/>
    </location>
</feature>
<dbReference type="InterPro" id="IPR038330">
    <property type="entry name" value="TspO/MBR-related_sf"/>
</dbReference>
<dbReference type="CDD" id="cd15904">
    <property type="entry name" value="TSPO_MBR"/>
    <property type="match status" value="1"/>
</dbReference>
<dbReference type="Pfam" id="PF03073">
    <property type="entry name" value="TspO_MBR"/>
    <property type="match status" value="1"/>
</dbReference>
<keyword evidence="4 6" id="KW-1133">Transmembrane helix</keyword>
<feature type="signal peptide" evidence="7">
    <location>
        <begin position="1"/>
        <end position="17"/>
    </location>
</feature>
<organism evidence="8 9">
    <name type="scientific">Albidovulum litorale</name>
    <dbReference type="NCBI Taxonomy" id="2984134"/>
    <lineage>
        <taxon>Bacteria</taxon>
        <taxon>Pseudomonadati</taxon>
        <taxon>Pseudomonadota</taxon>
        <taxon>Alphaproteobacteria</taxon>
        <taxon>Rhodobacterales</taxon>
        <taxon>Paracoccaceae</taxon>
        <taxon>Albidovulum</taxon>
    </lineage>
</organism>
<dbReference type="EMBL" id="JAOWKZ010000002">
    <property type="protein sequence ID" value="MCV2872504.1"/>
    <property type="molecule type" value="Genomic_DNA"/>
</dbReference>
<dbReference type="Gene3D" id="1.20.1260.100">
    <property type="entry name" value="TspO/MBR protein"/>
    <property type="match status" value="1"/>
</dbReference>
<feature type="transmembrane region" description="Helical" evidence="6">
    <location>
        <begin position="72"/>
        <end position="92"/>
    </location>
</feature>
<comment type="similarity">
    <text evidence="2">Belongs to the TspO/BZRP family.</text>
</comment>
<accession>A0ABT2ZMZ3</accession>
<feature type="chain" id="PRO_5045645815" evidence="7">
    <location>
        <begin position="18"/>
        <end position="152"/>
    </location>
</feature>
<reference evidence="8 9" key="1">
    <citation type="submission" date="2022-10" db="EMBL/GenBank/DDBJ databases">
        <title>Defluviimonas sp. nov., isolated from ocean surface sediments.</title>
        <authorList>
            <person name="He W."/>
            <person name="Wang L."/>
            <person name="Zhang D.-F."/>
        </authorList>
    </citation>
    <scope>NUCLEOTIDE SEQUENCE [LARGE SCALE GENOMIC DNA]</scope>
    <source>
        <strain evidence="8 9">WL0050</strain>
    </source>
</reference>